<keyword evidence="3" id="KW-0413">Isomerase</keyword>
<dbReference type="EMBL" id="CAFBIY010000006">
    <property type="protein sequence ID" value="CAB4846342.1"/>
    <property type="molecule type" value="Genomic_DNA"/>
</dbReference>
<dbReference type="InterPro" id="IPR029045">
    <property type="entry name" value="ClpP/crotonase-like_dom_sf"/>
</dbReference>
<gene>
    <name evidence="5" type="ORF">UFOPK2656_03560</name>
    <name evidence="6" type="ORF">UFOPK3267_00199</name>
    <name evidence="7" type="ORF">UFOPK3651_03451</name>
    <name evidence="8" type="ORF">UFOPK3931_03207</name>
    <name evidence="4" type="ORF">UFOPK4189_01601</name>
</gene>
<dbReference type="InterPro" id="IPR051053">
    <property type="entry name" value="ECH/Chromodomain_protein"/>
</dbReference>
<dbReference type="PANTHER" id="PTHR43684:SF1">
    <property type="entry name" value="ENOYL-COA DELTA ISOMERASE 2"/>
    <property type="match status" value="1"/>
</dbReference>
<dbReference type="GO" id="GO:0004165">
    <property type="term" value="F:delta(3)-delta(2)-enoyl-CoA isomerase activity"/>
    <property type="evidence" value="ECO:0007669"/>
    <property type="project" value="UniProtKB-ARBA"/>
</dbReference>
<dbReference type="InterPro" id="IPR001753">
    <property type="entry name" value="Enoyl-CoA_hydra/iso"/>
</dbReference>
<dbReference type="SUPFAM" id="SSF52096">
    <property type="entry name" value="ClpP/crotonase"/>
    <property type="match status" value="1"/>
</dbReference>
<evidence type="ECO:0000256" key="3">
    <source>
        <dbReference type="ARBA" id="ARBA00023235"/>
    </source>
</evidence>
<dbReference type="GO" id="GO:0005777">
    <property type="term" value="C:peroxisome"/>
    <property type="evidence" value="ECO:0007669"/>
    <property type="project" value="UniProtKB-SubCell"/>
</dbReference>
<keyword evidence="2" id="KW-0576">Peroxisome</keyword>
<reference evidence="4" key="1">
    <citation type="submission" date="2020-05" db="EMBL/GenBank/DDBJ databases">
        <authorList>
            <person name="Chiriac C."/>
            <person name="Salcher M."/>
            <person name="Ghai R."/>
            <person name="Kavagutti S V."/>
        </authorList>
    </citation>
    <scope>NUCLEOTIDE SEQUENCE</scope>
</reference>
<evidence type="ECO:0000313" key="4">
    <source>
        <dbReference type="EMBL" id="CAB4363831.1"/>
    </source>
</evidence>
<dbReference type="Gene3D" id="3.90.226.10">
    <property type="entry name" value="2-enoyl-CoA Hydratase, Chain A, domain 1"/>
    <property type="match status" value="1"/>
</dbReference>
<dbReference type="CDD" id="cd06558">
    <property type="entry name" value="crotonase-like"/>
    <property type="match status" value="1"/>
</dbReference>
<dbReference type="AlphaFoldDB" id="A0A6J6A3X1"/>
<evidence type="ECO:0000313" key="7">
    <source>
        <dbReference type="EMBL" id="CAB4960074.1"/>
    </source>
</evidence>
<evidence type="ECO:0000313" key="8">
    <source>
        <dbReference type="EMBL" id="CAB5018381.1"/>
    </source>
</evidence>
<accession>A0A6J6A3X1</accession>
<dbReference type="EMBL" id="CAFBOL010000148">
    <property type="protein sequence ID" value="CAB5018381.1"/>
    <property type="molecule type" value="Genomic_DNA"/>
</dbReference>
<protein>
    <submittedName>
        <fullName evidence="4">Unannotated protein</fullName>
    </submittedName>
</protein>
<evidence type="ECO:0000256" key="1">
    <source>
        <dbReference type="ARBA" id="ARBA00004275"/>
    </source>
</evidence>
<evidence type="ECO:0000256" key="2">
    <source>
        <dbReference type="ARBA" id="ARBA00023140"/>
    </source>
</evidence>
<evidence type="ECO:0000313" key="5">
    <source>
        <dbReference type="EMBL" id="CAB4751396.1"/>
    </source>
</evidence>
<sequence>MPVHTENHDRVQVLRFDRPESLNAFDAQHYGLLADALLAADADDGVGVIVLTGTGRAFSAGADLKALQTGGHDVGVQFTRMLDAFAIGTPVLAAVNGLAVGIGTTMLLHCDVVLADPAARFRTPFAALGTTPEAGSSYLLAERTNTQFANLMLIAGEWIDAETAQRNGLVARVSAPGQVLAEALAMATQISQWSPAALAAAKRLTAHGRLAASRVARDLEMQEAARVGTGGLSTFFSS</sequence>
<name>A0A6J6A3X1_9ZZZZ</name>
<evidence type="ECO:0000313" key="6">
    <source>
        <dbReference type="EMBL" id="CAB4846342.1"/>
    </source>
</evidence>
<comment type="subcellular location">
    <subcellularLocation>
        <location evidence="1">Peroxisome</location>
    </subcellularLocation>
</comment>
<dbReference type="PANTHER" id="PTHR43684">
    <property type="match status" value="1"/>
</dbReference>
<dbReference type="EMBL" id="CAFBMT010000044">
    <property type="protein sequence ID" value="CAB4960074.1"/>
    <property type="molecule type" value="Genomic_DNA"/>
</dbReference>
<dbReference type="Pfam" id="PF00378">
    <property type="entry name" value="ECH_1"/>
    <property type="match status" value="1"/>
</dbReference>
<dbReference type="EMBL" id="CAEZYF010000047">
    <property type="protein sequence ID" value="CAB4751396.1"/>
    <property type="molecule type" value="Genomic_DNA"/>
</dbReference>
<proteinExistence type="predicted"/>
<dbReference type="EMBL" id="CAESGF010000008">
    <property type="protein sequence ID" value="CAB4363831.1"/>
    <property type="molecule type" value="Genomic_DNA"/>
</dbReference>
<organism evidence="4">
    <name type="scientific">freshwater metagenome</name>
    <dbReference type="NCBI Taxonomy" id="449393"/>
    <lineage>
        <taxon>unclassified sequences</taxon>
        <taxon>metagenomes</taxon>
        <taxon>ecological metagenomes</taxon>
    </lineage>
</organism>